<proteinExistence type="predicted"/>
<sequence length="167" mass="18988">MYHDQKTHTGVGVAYVFKGVFIISAFMLTYCSLHAETSDAPASATVADQTGTEAKNVEKTYDLSALPDDLRAKVEKYLEEEKKLNVEIERMDGMLKAASNPWAQQRATGMATKLNYELKQQRLLRREIIRDYRKLVKSGWEPPESMEFEKLLVNPDKKDKPADTKEG</sequence>
<name>A0AAQ3LEP0_9BACT</name>
<evidence type="ECO:0000313" key="3">
    <source>
        <dbReference type="Proteomes" id="UP001304300"/>
    </source>
</evidence>
<keyword evidence="1" id="KW-1133">Transmembrane helix</keyword>
<accession>A0AAQ3LEP0</accession>
<dbReference type="Proteomes" id="UP001304300">
    <property type="component" value="Chromosome"/>
</dbReference>
<organism evidence="2 3">
    <name type="scientific">Rubellicoccus peritrichatus</name>
    <dbReference type="NCBI Taxonomy" id="3080537"/>
    <lineage>
        <taxon>Bacteria</taxon>
        <taxon>Pseudomonadati</taxon>
        <taxon>Verrucomicrobiota</taxon>
        <taxon>Opitutia</taxon>
        <taxon>Puniceicoccales</taxon>
        <taxon>Cerasicoccaceae</taxon>
        <taxon>Rubellicoccus</taxon>
    </lineage>
</organism>
<evidence type="ECO:0000313" key="2">
    <source>
        <dbReference type="EMBL" id="WOO42238.1"/>
    </source>
</evidence>
<reference evidence="2 3" key="1">
    <citation type="submission" date="2023-10" db="EMBL/GenBank/DDBJ databases">
        <title>Rubellicoccus peritrichatus gen. nov., sp. nov., isolated from an algae of coral reef tank.</title>
        <authorList>
            <person name="Luo J."/>
        </authorList>
    </citation>
    <scope>NUCLEOTIDE SEQUENCE [LARGE SCALE GENOMIC DNA]</scope>
    <source>
        <strain evidence="2 3">CR14</strain>
    </source>
</reference>
<dbReference type="KEGG" id="puo:RZN69_03995"/>
<dbReference type="AlphaFoldDB" id="A0AAQ3LEP0"/>
<keyword evidence="1" id="KW-0812">Transmembrane</keyword>
<evidence type="ECO:0000256" key="1">
    <source>
        <dbReference type="SAM" id="Phobius"/>
    </source>
</evidence>
<feature type="transmembrane region" description="Helical" evidence="1">
    <location>
        <begin position="12"/>
        <end position="30"/>
    </location>
</feature>
<gene>
    <name evidence="2" type="ORF">RZN69_03995</name>
</gene>
<dbReference type="EMBL" id="CP136920">
    <property type="protein sequence ID" value="WOO42238.1"/>
    <property type="molecule type" value="Genomic_DNA"/>
</dbReference>
<protein>
    <submittedName>
        <fullName evidence="2">Uncharacterized protein</fullName>
    </submittedName>
</protein>
<keyword evidence="3" id="KW-1185">Reference proteome</keyword>
<keyword evidence="1" id="KW-0472">Membrane</keyword>
<dbReference type="RefSeq" id="WP_317834742.1">
    <property type="nucleotide sequence ID" value="NZ_CP136920.1"/>
</dbReference>